<dbReference type="RefSeq" id="WP_147299355.1">
    <property type="nucleotide sequence ID" value="NZ_LT984814.1"/>
</dbReference>
<protein>
    <submittedName>
        <fullName evidence="1">Uncharacterized protein</fullName>
    </submittedName>
</protein>
<accession>A0A9Q7UZD6</accession>
<keyword evidence="1" id="KW-0614">Plasmid</keyword>
<organism evidence="1 2">
    <name type="scientific">Cupriavidus taiwanensis</name>
    <dbReference type="NCBI Taxonomy" id="164546"/>
    <lineage>
        <taxon>Bacteria</taxon>
        <taxon>Pseudomonadati</taxon>
        <taxon>Pseudomonadota</taxon>
        <taxon>Betaproteobacteria</taxon>
        <taxon>Burkholderiales</taxon>
        <taxon>Burkholderiaceae</taxon>
        <taxon>Cupriavidus</taxon>
    </lineage>
</organism>
<evidence type="ECO:0000313" key="2">
    <source>
        <dbReference type="Proteomes" id="UP000254259"/>
    </source>
</evidence>
<evidence type="ECO:0000313" key="1">
    <source>
        <dbReference type="EMBL" id="SPD68841.1"/>
    </source>
</evidence>
<reference evidence="1 2" key="1">
    <citation type="submission" date="2018-01" db="EMBL/GenBank/DDBJ databases">
        <authorList>
            <person name="Clerissi C."/>
        </authorList>
    </citation>
    <scope>NUCLEOTIDE SEQUENCE [LARGE SCALE GENOMIC DNA]</scope>
    <source>
        <strain evidence="1">Cupriavidus taiwanensis SWF 66322</strain>
        <plasmid evidence="2">cbm2636_mp</plasmid>
    </source>
</reference>
<gene>
    <name evidence="1" type="ORF">CBM2636_MP21691</name>
</gene>
<dbReference type="Proteomes" id="UP000254259">
    <property type="component" value="Plasmid CBM2636_mp"/>
</dbReference>
<dbReference type="AlphaFoldDB" id="A0A9Q7UZD6"/>
<name>A0A9Q7UZD6_9BURK</name>
<sequence length="84" mass="9326">MKENDQKLANNLYWYTRLLPNEALGDAVVAVFSGMSDRYGERLGVSNATVLEEHERLVAKAHQVSRHEITSLVGGRRPYPGSVG</sequence>
<dbReference type="EMBL" id="LT984814">
    <property type="protein sequence ID" value="SPD68841.1"/>
    <property type="molecule type" value="Genomic_DNA"/>
</dbReference>
<geneLocation type="plasmid" evidence="2">
    <name>cbm2636_mp</name>
</geneLocation>
<proteinExistence type="predicted"/>